<dbReference type="RefSeq" id="WP_129061577.1">
    <property type="nucleotide sequence ID" value="NZ_NXIE01000003.1"/>
</dbReference>
<evidence type="ECO:0000259" key="7">
    <source>
        <dbReference type="PROSITE" id="PS50109"/>
    </source>
</evidence>
<protein>
    <recommendedName>
        <fullName evidence="2">histidine kinase</fullName>
        <ecNumber evidence="2">2.7.13.3</ecNumber>
    </recommendedName>
</protein>
<evidence type="ECO:0000256" key="1">
    <source>
        <dbReference type="ARBA" id="ARBA00000085"/>
    </source>
</evidence>
<evidence type="ECO:0000256" key="2">
    <source>
        <dbReference type="ARBA" id="ARBA00012438"/>
    </source>
</evidence>
<organism evidence="8 9">
    <name type="scientific">Halarcobacter mediterraneus</name>
    <dbReference type="NCBI Taxonomy" id="2023153"/>
    <lineage>
        <taxon>Bacteria</taxon>
        <taxon>Pseudomonadati</taxon>
        <taxon>Campylobacterota</taxon>
        <taxon>Epsilonproteobacteria</taxon>
        <taxon>Campylobacterales</taxon>
        <taxon>Arcobacteraceae</taxon>
        <taxon>Halarcobacter</taxon>
    </lineage>
</organism>
<dbReference type="InterPro" id="IPR050736">
    <property type="entry name" value="Sensor_HK_Regulatory"/>
</dbReference>
<evidence type="ECO:0000256" key="5">
    <source>
        <dbReference type="ARBA" id="ARBA00022777"/>
    </source>
</evidence>
<dbReference type="SUPFAM" id="SSF55874">
    <property type="entry name" value="ATPase domain of HSP90 chaperone/DNA topoisomerase II/histidine kinase"/>
    <property type="match status" value="1"/>
</dbReference>
<keyword evidence="5" id="KW-0418">Kinase</keyword>
<dbReference type="InterPro" id="IPR004358">
    <property type="entry name" value="Sig_transdc_His_kin-like_C"/>
</dbReference>
<comment type="catalytic activity">
    <reaction evidence="1">
        <text>ATP + protein L-histidine = ADP + protein N-phospho-L-histidine.</text>
        <dbReference type="EC" id="2.7.13.3"/>
    </reaction>
</comment>
<dbReference type="Gene3D" id="3.30.565.10">
    <property type="entry name" value="Histidine kinase-like ATPase, C-terminal domain"/>
    <property type="match status" value="1"/>
</dbReference>
<dbReference type="CDD" id="cd16922">
    <property type="entry name" value="HATPase_EvgS-ArcB-TorS-like"/>
    <property type="match status" value="1"/>
</dbReference>
<keyword evidence="4" id="KW-0808">Transferase</keyword>
<dbReference type="InterPro" id="IPR003661">
    <property type="entry name" value="HisK_dim/P_dom"/>
</dbReference>
<dbReference type="Pfam" id="PF02518">
    <property type="entry name" value="HATPase_c"/>
    <property type="match status" value="1"/>
</dbReference>
<dbReference type="AlphaFoldDB" id="A0A4Q1AV99"/>
<dbReference type="Proteomes" id="UP000289718">
    <property type="component" value="Unassembled WGS sequence"/>
</dbReference>
<evidence type="ECO:0000256" key="3">
    <source>
        <dbReference type="ARBA" id="ARBA00022553"/>
    </source>
</evidence>
<name>A0A4Q1AV99_9BACT</name>
<reference evidence="8 9" key="1">
    <citation type="submission" date="2017-09" db="EMBL/GenBank/DDBJ databases">
        <title>Genomics of the genus Arcobacter.</title>
        <authorList>
            <person name="Perez-Cataluna A."/>
            <person name="Figueras M.J."/>
            <person name="Salas-Masso N."/>
        </authorList>
    </citation>
    <scope>NUCLEOTIDE SEQUENCE [LARGE SCALE GENOMIC DNA]</scope>
    <source>
        <strain evidence="8 9">F156-34</strain>
    </source>
</reference>
<dbReference type="OrthoDB" id="177675at2"/>
<dbReference type="SUPFAM" id="SSF47384">
    <property type="entry name" value="Homodimeric domain of signal transducing histidine kinase"/>
    <property type="match status" value="1"/>
</dbReference>
<dbReference type="GO" id="GO:0000155">
    <property type="term" value="F:phosphorelay sensor kinase activity"/>
    <property type="evidence" value="ECO:0007669"/>
    <property type="project" value="InterPro"/>
</dbReference>
<proteinExistence type="predicted"/>
<dbReference type="PANTHER" id="PTHR43711:SF26">
    <property type="entry name" value="SENSOR HISTIDINE KINASE RCSC"/>
    <property type="match status" value="1"/>
</dbReference>
<evidence type="ECO:0000313" key="9">
    <source>
        <dbReference type="Proteomes" id="UP000289718"/>
    </source>
</evidence>
<comment type="caution">
    <text evidence="8">The sequence shown here is derived from an EMBL/GenBank/DDBJ whole genome shotgun (WGS) entry which is preliminary data.</text>
</comment>
<evidence type="ECO:0000256" key="4">
    <source>
        <dbReference type="ARBA" id="ARBA00022679"/>
    </source>
</evidence>
<dbReference type="CDD" id="cd00082">
    <property type="entry name" value="HisKA"/>
    <property type="match status" value="1"/>
</dbReference>
<evidence type="ECO:0000256" key="6">
    <source>
        <dbReference type="ARBA" id="ARBA00023012"/>
    </source>
</evidence>
<dbReference type="EC" id="2.7.13.3" evidence="2"/>
<keyword evidence="3" id="KW-0597">Phosphoprotein</keyword>
<dbReference type="EMBL" id="NXIE01000003">
    <property type="protein sequence ID" value="RXK12519.1"/>
    <property type="molecule type" value="Genomic_DNA"/>
</dbReference>
<dbReference type="InterPro" id="IPR005467">
    <property type="entry name" value="His_kinase_dom"/>
</dbReference>
<dbReference type="PRINTS" id="PR00344">
    <property type="entry name" value="BCTRLSENSOR"/>
</dbReference>
<dbReference type="InterPro" id="IPR036890">
    <property type="entry name" value="HATPase_C_sf"/>
</dbReference>
<feature type="domain" description="Histidine kinase" evidence="7">
    <location>
        <begin position="143"/>
        <end position="361"/>
    </location>
</feature>
<dbReference type="FunFam" id="3.30.565.10:FF:000010">
    <property type="entry name" value="Sensor histidine kinase RcsC"/>
    <property type="match status" value="1"/>
</dbReference>
<dbReference type="Pfam" id="PF00512">
    <property type="entry name" value="HisKA"/>
    <property type="match status" value="1"/>
</dbReference>
<gene>
    <name evidence="8" type="ORF">CP965_08010</name>
</gene>
<dbReference type="PROSITE" id="PS50109">
    <property type="entry name" value="HIS_KIN"/>
    <property type="match status" value="1"/>
</dbReference>
<dbReference type="PANTHER" id="PTHR43711">
    <property type="entry name" value="TWO-COMPONENT HISTIDINE KINASE"/>
    <property type="match status" value="1"/>
</dbReference>
<keyword evidence="6" id="KW-0902">Two-component regulatory system</keyword>
<dbReference type="InterPro" id="IPR003594">
    <property type="entry name" value="HATPase_dom"/>
</dbReference>
<dbReference type="Gene3D" id="1.10.287.130">
    <property type="match status" value="1"/>
</dbReference>
<dbReference type="SMART" id="SM00387">
    <property type="entry name" value="HATPase_c"/>
    <property type="match status" value="1"/>
</dbReference>
<dbReference type="InterPro" id="IPR036097">
    <property type="entry name" value="HisK_dim/P_sf"/>
</dbReference>
<keyword evidence="9" id="KW-1185">Reference proteome</keyword>
<accession>A0A4Q1AV99</accession>
<sequence>MLVQNLAIAFKCYSAIGNSFDLKKMMYEVLKVFVSESYCTYGSYCIKNKEFSYFGKIDKFCAEDYDEYKKEINFIEEEEKVVIIIRLEYGSIFLISKNLETDYGFFISMFESLIKKLNISIDSCMNVQKLKELNQAKDDFLANISHELKTPLNSINLISSVMKKNKDNSLNERNLKNIEIINSSGNYLLNLINDILDISRLESGRTTVHYEKVNLKESLEEIQNIFLPQLEEKGIDFIFNFDENIKEIYSDNNKIKQIVKNLLSNAIKFVNKGYIKLSVKDEDSNIMISVEDNGVGIAQEKLEHIFDRFKQADSTTTRKYGGTGLGLSISKELLKLLNGSIFVKSKENIGSTFYVTIPKNLNELKHLDELDVMRNYKKEEVQESKKDILVFNSNAITFFSYVMHLNKFFNVKQINQLDQLNDIDIENFEKIIVDKSSIDHTIFNTLNDNFNKKLFLIDRDKSITETINELKKDIL</sequence>
<dbReference type="SMART" id="SM00388">
    <property type="entry name" value="HisKA"/>
    <property type="match status" value="1"/>
</dbReference>
<evidence type="ECO:0000313" key="8">
    <source>
        <dbReference type="EMBL" id="RXK12519.1"/>
    </source>
</evidence>